<dbReference type="SUPFAM" id="SSF56801">
    <property type="entry name" value="Acetyl-CoA synthetase-like"/>
    <property type="match status" value="1"/>
</dbReference>
<reference evidence="4" key="1">
    <citation type="submission" date="2022-04" db="EMBL/GenBank/DDBJ databases">
        <title>Whole genome sequence of Sphaerotilus sp. FB-5.</title>
        <authorList>
            <person name="Takeda M."/>
            <person name="Narihara S."/>
            <person name="Akimoto M."/>
            <person name="Akimoto R."/>
            <person name="Nishiyashiki S."/>
            <person name="Murakami T."/>
        </authorList>
    </citation>
    <scope>NUCLEOTIDE SEQUENCE</scope>
    <source>
        <strain evidence="4">FB-5</strain>
    </source>
</reference>
<dbReference type="RefSeq" id="WP_251972286.1">
    <property type="nucleotide sequence ID" value="NZ_AP025730.1"/>
</dbReference>
<feature type="domain" description="AMP-dependent synthetase/ligase" evidence="2">
    <location>
        <begin position="33"/>
        <end position="406"/>
    </location>
</feature>
<dbReference type="Pfam" id="PF13193">
    <property type="entry name" value="AMP-binding_C"/>
    <property type="match status" value="1"/>
</dbReference>
<keyword evidence="1" id="KW-0436">Ligase</keyword>
<dbReference type="EMBL" id="AP025730">
    <property type="protein sequence ID" value="BDI04140.1"/>
    <property type="molecule type" value="Genomic_DNA"/>
</dbReference>
<dbReference type="InterPro" id="IPR011957">
    <property type="entry name" value="Benz_CoA_lig"/>
</dbReference>
<evidence type="ECO:0000256" key="1">
    <source>
        <dbReference type="ARBA" id="ARBA00022598"/>
    </source>
</evidence>
<feature type="domain" description="AMP-binding enzyme C-terminal" evidence="3">
    <location>
        <begin position="456"/>
        <end position="531"/>
    </location>
</feature>
<dbReference type="NCBIfam" id="TIGR02262">
    <property type="entry name" value="benz_CoA_lig"/>
    <property type="match status" value="1"/>
</dbReference>
<evidence type="ECO:0000313" key="5">
    <source>
        <dbReference type="Proteomes" id="UP001057498"/>
    </source>
</evidence>
<protein>
    <submittedName>
        <fullName evidence="4">Acetyl-CoA synthetase</fullName>
    </submittedName>
</protein>
<dbReference type="Gene3D" id="3.40.50.980">
    <property type="match status" value="1"/>
</dbReference>
<evidence type="ECO:0000259" key="3">
    <source>
        <dbReference type="Pfam" id="PF13193"/>
    </source>
</evidence>
<evidence type="ECO:0000313" key="4">
    <source>
        <dbReference type="EMBL" id="BDI04140.1"/>
    </source>
</evidence>
<dbReference type="Pfam" id="PF00501">
    <property type="entry name" value="AMP-binding"/>
    <property type="match status" value="1"/>
</dbReference>
<dbReference type="PANTHER" id="PTHR43352">
    <property type="entry name" value="ACETYL-COA SYNTHETASE"/>
    <property type="match status" value="1"/>
</dbReference>
<name>A0ABM7YID5_9BURK</name>
<dbReference type="Proteomes" id="UP001057498">
    <property type="component" value="Chromosome"/>
</dbReference>
<dbReference type="Gene3D" id="3.40.50.12820">
    <property type="match status" value="1"/>
</dbReference>
<dbReference type="Gene3D" id="3.30.300.30">
    <property type="match status" value="1"/>
</dbReference>
<dbReference type="InterPro" id="IPR025110">
    <property type="entry name" value="AMP-bd_C"/>
</dbReference>
<organism evidence="4 5">
    <name type="scientific">Sphaerotilus microaerophilus</name>
    <dbReference type="NCBI Taxonomy" id="2914710"/>
    <lineage>
        <taxon>Bacteria</taxon>
        <taxon>Pseudomonadati</taxon>
        <taxon>Pseudomonadota</taxon>
        <taxon>Betaproteobacteria</taxon>
        <taxon>Burkholderiales</taxon>
        <taxon>Sphaerotilaceae</taxon>
        <taxon>Sphaerotilus</taxon>
    </lineage>
</organism>
<dbReference type="InterPro" id="IPR000873">
    <property type="entry name" value="AMP-dep_synth/lig_dom"/>
</dbReference>
<dbReference type="InterPro" id="IPR045851">
    <property type="entry name" value="AMP-bd_C_sf"/>
</dbReference>
<accession>A0ABM7YID5</accession>
<dbReference type="CDD" id="cd05959">
    <property type="entry name" value="BCL_4HBCL"/>
    <property type="match status" value="1"/>
</dbReference>
<dbReference type="Gene3D" id="2.30.38.10">
    <property type="entry name" value="Luciferase, Domain 3"/>
    <property type="match status" value="1"/>
</dbReference>
<keyword evidence="5" id="KW-1185">Reference proteome</keyword>
<gene>
    <name evidence="4" type="ORF">CATMQ487_11100</name>
</gene>
<dbReference type="PANTHER" id="PTHR43352:SF1">
    <property type="entry name" value="ANTHRANILATE--COA LIGASE"/>
    <property type="match status" value="1"/>
</dbReference>
<proteinExistence type="predicted"/>
<evidence type="ECO:0000259" key="2">
    <source>
        <dbReference type="Pfam" id="PF00501"/>
    </source>
</evidence>
<sequence>MSPITEFAPGPALDTGIPAPGPTFNYAQHLLAANAGRPGKTAFIDEAGSLTYGSLDERVRRMAAGLRGLGIRREERVLLLMHDSIDWPVSFLGAMYAGLVPVAVNTLLTADDYAYMLEHSRAQAVLVSGALLPTVTMAMIKSDHEVGKVIVSRPAAPLHPSEVEFEAFLAAQTPAAKPAATSGDDPGFWLYSSGSTGRPKGTVHSHANPYWTSELYGKGVLGLREDDVCFSAAKLFFAYGLGNALTFPMSVGATTVLMGERPTPEATFKRWTAALPSQKGLKPTVFYGAPTGFAGMLAHPGLPGRNDVAMRLVSSAGEALPGELGERFKRHFGVDIVDGIGSTEMLHIFLSNRPEKVRYGTTGWPVPGYEIELRGEDGQPVPQNPDGSTEPGDLYIHGPSAAMMYWGNRQKTRDTFQGGWTKSGDKYVRNADGSYTYGGRSDDMLKVSGIYVSPFEVEATLVQHPAVLEAAVIGVNDADGLTKTKAFVVLKSGSEVSDEALKGFVKDKLAPFKYPRQIEFVDELPKTATGKIQRFKLREREAIGNSSSGGGQG</sequence>